<dbReference type="STRING" id="135651.G0MZG2"/>
<keyword evidence="1" id="KW-0175">Coiled coil</keyword>
<dbReference type="FunCoup" id="G0MZG2">
    <property type="interactions" value="153"/>
</dbReference>
<protein>
    <submittedName>
        <fullName evidence="3">Uncharacterized protein</fullName>
    </submittedName>
</protein>
<name>G0MZG2_CAEBE</name>
<sequence>MQRIQSWFDQLTLGRQSRRISRRRRNHSRQPDDRRKASSPSVVPMSSKRIAQPTRAASHSVVRHSRDELKPLPVRIVFPPPPASMPPPMITSSTSSSTSNGSFPRRNRIRTNPWIGESKMWESMTSSMGRNNTAFESTGKKRAPALCVASPDTSMCSSGYASHDSSPDTSMVWTNSGEWQKHYDNGNNIYHELMSASSYHSLRPTPSPKHERAESPIYAEPWTSACCPMVVRNRTYRPASPVYAQPFSEHYHRVSPRRNFKEMTDDELARDEFLHELDQQIHELQIRSEELREMVDRARLQRKEFIIPKMECTFELAI</sequence>
<dbReference type="eggNOG" id="ENOG502SUGK">
    <property type="taxonomic scope" value="Eukaryota"/>
</dbReference>
<accession>G0MZG2</accession>
<feature type="compositionally biased region" description="Pro residues" evidence="2">
    <location>
        <begin position="78"/>
        <end position="89"/>
    </location>
</feature>
<feature type="coiled-coil region" evidence="1">
    <location>
        <begin position="274"/>
        <end position="301"/>
    </location>
</feature>
<gene>
    <name evidence="3" type="ORF">CAEBREN_30921</name>
</gene>
<feature type="region of interest" description="Disordered" evidence="2">
    <location>
        <begin position="14"/>
        <end position="109"/>
    </location>
</feature>
<feature type="compositionally biased region" description="Low complexity" evidence="2">
    <location>
        <begin position="90"/>
        <end position="99"/>
    </location>
</feature>
<dbReference type="EMBL" id="GL379822">
    <property type="protein sequence ID" value="EGT48252.1"/>
    <property type="molecule type" value="Genomic_DNA"/>
</dbReference>
<dbReference type="HOGENOM" id="CLU_875013_0_0_1"/>
<evidence type="ECO:0000256" key="2">
    <source>
        <dbReference type="SAM" id="MobiDB-lite"/>
    </source>
</evidence>
<proteinExistence type="predicted"/>
<evidence type="ECO:0000313" key="4">
    <source>
        <dbReference type="Proteomes" id="UP000008068"/>
    </source>
</evidence>
<dbReference type="Proteomes" id="UP000008068">
    <property type="component" value="Unassembled WGS sequence"/>
</dbReference>
<organism evidence="4">
    <name type="scientific">Caenorhabditis brenneri</name>
    <name type="common">Nematode worm</name>
    <dbReference type="NCBI Taxonomy" id="135651"/>
    <lineage>
        <taxon>Eukaryota</taxon>
        <taxon>Metazoa</taxon>
        <taxon>Ecdysozoa</taxon>
        <taxon>Nematoda</taxon>
        <taxon>Chromadorea</taxon>
        <taxon>Rhabditida</taxon>
        <taxon>Rhabditina</taxon>
        <taxon>Rhabditomorpha</taxon>
        <taxon>Rhabditoidea</taxon>
        <taxon>Rhabditidae</taxon>
        <taxon>Peloderinae</taxon>
        <taxon>Caenorhabditis</taxon>
    </lineage>
</organism>
<feature type="compositionally biased region" description="Basic residues" evidence="2">
    <location>
        <begin position="16"/>
        <end position="28"/>
    </location>
</feature>
<reference evidence="4" key="1">
    <citation type="submission" date="2011-07" db="EMBL/GenBank/DDBJ databases">
        <authorList>
            <consortium name="Caenorhabditis brenneri Sequencing and Analysis Consortium"/>
            <person name="Wilson R.K."/>
        </authorList>
    </citation>
    <scope>NUCLEOTIDE SEQUENCE [LARGE SCALE GENOMIC DNA]</scope>
    <source>
        <strain evidence="4">PB2801</strain>
    </source>
</reference>
<dbReference type="InParanoid" id="G0MZG2"/>
<evidence type="ECO:0000256" key="1">
    <source>
        <dbReference type="SAM" id="Coils"/>
    </source>
</evidence>
<dbReference type="AlphaFoldDB" id="G0MZG2"/>
<evidence type="ECO:0000313" key="3">
    <source>
        <dbReference type="EMBL" id="EGT48252.1"/>
    </source>
</evidence>
<dbReference type="OrthoDB" id="5866597at2759"/>
<keyword evidence="4" id="KW-1185">Reference proteome</keyword>